<proteinExistence type="predicted"/>
<accession>A0A6M4IQA3</accession>
<feature type="region of interest" description="Disordered" evidence="1">
    <location>
        <begin position="1"/>
        <end position="33"/>
    </location>
</feature>
<evidence type="ECO:0000256" key="1">
    <source>
        <dbReference type="SAM" id="MobiDB-lite"/>
    </source>
</evidence>
<dbReference type="RefSeq" id="WP_171225038.1">
    <property type="nucleotide sequence ID" value="NZ_CP053085.1"/>
</dbReference>
<protein>
    <submittedName>
        <fullName evidence="2">Uncharacterized protein</fullName>
    </submittedName>
</protein>
<dbReference type="EMBL" id="CP053085">
    <property type="protein sequence ID" value="QJR35606.1"/>
    <property type="molecule type" value="Genomic_DNA"/>
</dbReference>
<name>A0A6M4IQA3_9BACT</name>
<gene>
    <name evidence="2" type="ORF">HKW67_08835</name>
</gene>
<evidence type="ECO:0000313" key="2">
    <source>
        <dbReference type="EMBL" id="QJR35606.1"/>
    </source>
</evidence>
<organism evidence="2 3">
    <name type="scientific">Gemmatimonas groenlandica</name>
    <dbReference type="NCBI Taxonomy" id="2732249"/>
    <lineage>
        <taxon>Bacteria</taxon>
        <taxon>Pseudomonadati</taxon>
        <taxon>Gemmatimonadota</taxon>
        <taxon>Gemmatimonadia</taxon>
        <taxon>Gemmatimonadales</taxon>
        <taxon>Gemmatimonadaceae</taxon>
        <taxon>Gemmatimonas</taxon>
    </lineage>
</organism>
<dbReference type="AlphaFoldDB" id="A0A6M4IQA3"/>
<evidence type="ECO:0000313" key="3">
    <source>
        <dbReference type="Proteomes" id="UP000500938"/>
    </source>
</evidence>
<dbReference type="KEGG" id="ggr:HKW67_08835"/>
<dbReference type="Proteomes" id="UP000500938">
    <property type="component" value="Chromosome"/>
</dbReference>
<sequence length="177" mass="18735">MPRTATIAPGPSTDSSPARSGPETAAAAPHEPFTSATERATAPNVPFVSPMLAGVAGRYRVTQRIRSVDGSSSCESVASALGVGRESEERITHVPGRAAFRLDSRGVAGTLDSEGRFVAGPLSGTTNNIPWQFRMRGRFVSNGFIGETETYTQAILRWGRTQSCVVTADLSAIRLPE</sequence>
<keyword evidence="3" id="KW-1185">Reference proteome</keyword>
<reference evidence="2 3" key="1">
    <citation type="submission" date="2020-05" db="EMBL/GenBank/DDBJ databases">
        <title>Complete genome sequence of Gemmatimonas greenlandica TET16.</title>
        <authorList>
            <person name="Zeng Y."/>
        </authorList>
    </citation>
    <scope>NUCLEOTIDE SEQUENCE [LARGE SCALE GENOMIC DNA]</scope>
    <source>
        <strain evidence="2 3">TET16</strain>
    </source>
</reference>